<reference evidence="1" key="1">
    <citation type="submission" date="2025-08" db="UniProtKB">
        <authorList>
            <consortium name="Ensembl"/>
        </authorList>
    </citation>
    <scope>IDENTIFICATION</scope>
</reference>
<dbReference type="Ensembl" id="ENSOSIT00000018142.1">
    <property type="protein sequence ID" value="ENSOSIP00000017168.1"/>
    <property type="gene ID" value="ENSOSIG00000009401.1"/>
</dbReference>
<sequence>MLRLKVISGHLSPGAPHTGPDLRAARCGAAAGGPGEDVVVVHGRRTAIGRAKKGGFKVALDHRYKQWMMMNIFAVL</sequence>
<name>A0A8C8DN35_9TELE</name>
<dbReference type="GeneTree" id="ENSGT01000000221742"/>
<evidence type="ECO:0000313" key="1">
    <source>
        <dbReference type="Ensembl" id="ENSOSIP00000017168.1"/>
    </source>
</evidence>
<dbReference type="Proteomes" id="UP000694383">
    <property type="component" value="Unplaced"/>
</dbReference>
<dbReference type="AlphaFoldDB" id="A0A8C8DN35"/>
<reference evidence="1" key="2">
    <citation type="submission" date="2025-09" db="UniProtKB">
        <authorList>
            <consortium name="Ensembl"/>
        </authorList>
    </citation>
    <scope>IDENTIFICATION</scope>
</reference>
<proteinExistence type="predicted"/>
<protein>
    <submittedName>
        <fullName evidence="1">Uncharacterized protein</fullName>
    </submittedName>
</protein>
<accession>A0A8C8DN35</accession>
<organism evidence="1 2">
    <name type="scientific">Oryzias sinensis</name>
    <name type="common">Chinese medaka</name>
    <dbReference type="NCBI Taxonomy" id="183150"/>
    <lineage>
        <taxon>Eukaryota</taxon>
        <taxon>Metazoa</taxon>
        <taxon>Chordata</taxon>
        <taxon>Craniata</taxon>
        <taxon>Vertebrata</taxon>
        <taxon>Euteleostomi</taxon>
        <taxon>Actinopterygii</taxon>
        <taxon>Neopterygii</taxon>
        <taxon>Teleostei</taxon>
        <taxon>Neoteleostei</taxon>
        <taxon>Acanthomorphata</taxon>
        <taxon>Ovalentaria</taxon>
        <taxon>Atherinomorphae</taxon>
        <taxon>Beloniformes</taxon>
        <taxon>Adrianichthyidae</taxon>
        <taxon>Oryziinae</taxon>
        <taxon>Oryzias</taxon>
    </lineage>
</organism>
<keyword evidence="2" id="KW-1185">Reference proteome</keyword>
<evidence type="ECO:0000313" key="2">
    <source>
        <dbReference type="Proteomes" id="UP000694383"/>
    </source>
</evidence>